<evidence type="ECO:0000256" key="7">
    <source>
        <dbReference type="ARBA" id="ARBA00022695"/>
    </source>
</evidence>
<dbReference type="Pfam" id="PF17657">
    <property type="entry name" value="DNA_pol3_finger"/>
    <property type="match status" value="1"/>
</dbReference>
<evidence type="ECO:0000256" key="11">
    <source>
        <dbReference type="ARBA" id="ARBA00023204"/>
    </source>
</evidence>
<name>A0ABW4MAG5_9SPHN</name>
<evidence type="ECO:0000313" key="17">
    <source>
        <dbReference type="Proteomes" id="UP001597215"/>
    </source>
</evidence>
<dbReference type="PANTHER" id="PTHR32294">
    <property type="entry name" value="DNA POLYMERASE III SUBUNIT ALPHA"/>
    <property type="match status" value="1"/>
</dbReference>
<dbReference type="Pfam" id="PF01336">
    <property type="entry name" value="tRNA_anti-codon"/>
    <property type="match status" value="1"/>
</dbReference>
<reference evidence="17" key="1">
    <citation type="journal article" date="2019" name="Int. J. Syst. Evol. Microbiol.">
        <title>The Global Catalogue of Microorganisms (GCM) 10K type strain sequencing project: providing services to taxonomists for standard genome sequencing and annotation.</title>
        <authorList>
            <consortium name="The Broad Institute Genomics Platform"/>
            <consortium name="The Broad Institute Genome Sequencing Center for Infectious Disease"/>
            <person name="Wu L."/>
            <person name="Ma J."/>
        </authorList>
    </citation>
    <scope>NUCLEOTIDE SEQUENCE [LARGE SCALE GENOMIC DNA]</scope>
    <source>
        <strain evidence="17">CGMCC 1.12449</strain>
    </source>
</reference>
<dbReference type="SMART" id="SM00481">
    <property type="entry name" value="POLIIIAc"/>
    <property type="match status" value="1"/>
</dbReference>
<comment type="similarity">
    <text evidence="2 13">Belongs to the DNA polymerase type-C family. DnaE2 subfamily.</text>
</comment>
<dbReference type="PANTHER" id="PTHR32294:SF4">
    <property type="entry name" value="ERROR-PRONE DNA POLYMERASE"/>
    <property type="match status" value="1"/>
</dbReference>
<dbReference type="InterPro" id="IPR004805">
    <property type="entry name" value="DnaE2/DnaE/PolC"/>
</dbReference>
<dbReference type="InterPro" id="IPR011708">
    <property type="entry name" value="DNA_pol3_alpha_NTPase_dom"/>
</dbReference>
<evidence type="ECO:0000256" key="8">
    <source>
        <dbReference type="ARBA" id="ARBA00022705"/>
    </source>
</evidence>
<evidence type="ECO:0000256" key="1">
    <source>
        <dbReference type="ARBA" id="ARBA00004496"/>
    </source>
</evidence>
<comment type="catalytic activity">
    <reaction evidence="12 13">
        <text>DNA(n) + a 2'-deoxyribonucleoside 5'-triphosphate = DNA(n+1) + diphosphate</text>
        <dbReference type="Rhea" id="RHEA:22508"/>
        <dbReference type="Rhea" id="RHEA-COMP:17339"/>
        <dbReference type="Rhea" id="RHEA-COMP:17340"/>
        <dbReference type="ChEBI" id="CHEBI:33019"/>
        <dbReference type="ChEBI" id="CHEBI:61560"/>
        <dbReference type="ChEBI" id="CHEBI:173112"/>
        <dbReference type="EC" id="2.7.7.7"/>
    </reaction>
</comment>
<keyword evidence="10 13" id="KW-0239">DNA-directed DNA polymerase</keyword>
<organism evidence="16 17">
    <name type="scientific">Sphingorhabdus buctiana</name>
    <dbReference type="NCBI Taxonomy" id="1508805"/>
    <lineage>
        <taxon>Bacteria</taxon>
        <taxon>Pseudomonadati</taxon>
        <taxon>Pseudomonadota</taxon>
        <taxon>Alphaproteobacteria</taxon>
        <taxon>Sphingomonadales</taxon>
        <taxon>Sphingomonadaceae</taxon>
        <taxon>Sphingorhabdus</taxon>
    </lineage>
</organism>
<dbReference type="Pfam" id="PF14579">
    <property type="entry name" value="HHH_6"/>
    <property type="match status" value="1"/>
</dbReference>
<evidence type="ECO:0000259" key="15">
    <source>
        <dbReference type="SMART" id="SM00481"/>
    </source>
</evidence>
<keyword evidence="9 13" id="KW-0227">DNA damage</keyword>
<dbReference type="InterPro" id="IPR040982">
    <property type="entry name" value="DNA_pol3_finger"/>
</dbReference>
<comment type="caution">
    <text evidence="16">The sequence shown here is derived from an EMBL/GenBank/DDBJ whole genome shotgun (WGS) entry which is preliminary data.</text>
</comment>
<comment type="function">
    <text evidence="13">DNA polymerase involved in damage-induced mutagenesis and translesion synthesis (TLS). It is not the major replicative DNA polymerase.</text>
</comment>
<keyword evidence="6 13" id="KW-0808">Transferase</keyword>
<dbReference type="InterPro" id="IPR023073">
    <property type="entry name" value="DnaE2"/>
</dbReference>
<sequence length="1104" mass="123132">MSAPFAELVAATNYSFLRGASHPADMVWRAALLGMNGIGIADRNSVAGVVRAHVAWRDVRAQMPDFRLVVGARLVLADDTPDMVAYPMTRLGWGRLTRLLTLGNRRAVKGDCILYFEDLLEYADEIAFIALPLRAFASLRESDQNSHAKTQRHEEECLRQLKAKTPHLCIGATMPRGGTDARKLAELAELSATTRIPLIATNDALYATPEARALHDIVTCIREGTTIQSAGRRLLANAERHLKPPEEMARLFRHYPQAIAATQDLLSRIAFTLDDLKYEYPHEPVPRGWEPQAWLEHMVMEAAKARFPEGVPAIWRKTIDGEFSLIRAKGYAYYFLTVHDIVRHARSLDPPILCQGRGSAANSVVCYLLGITPVDPVANKLLFTRFLSEERNEPPDIDVDFEHERREEVMQYIYQRYGRERAGIAATVIHYRPRSTIREVGKALGLTEDVTARLASTIWGSWGGDVPEARVTEAGFDPANPEIARLKNLVDQLLEFPRHLSQHVGGFVLTEGRLDELVPIHNAAMPDRTFIEWDKDDIDALGLMKVDVLALGMLTCIRKSFDLMRANGLGDYNLATIPTECPEVYRMLQKGDSIGTFQVESRAQINMLPRMKPACLYDLVIQVAIVRPGPIQGGMVHPYLRRRNKEEAVDYPSPAPPHDPDELRDVLEKTLGVPLFQEQAMKLAIVAANFTPAQADGLRRAMATFRNVGTMHRYEEMLVDGMVARGYTRDFAERCFGQIKGFGEYGFPESHAQAFGWLAYVSSWLKCHHPAVFTCALLNSQPMGFYAPAQLVRDAQEHGVEVRGVDVGASGWDNGVEWTAGEKLVLRLGFRQIDGFRQTWGEAIETARASGPFASIEDLARRAALPPAALRKLADADAFGSLGKGRRDALWEARRTPSDQLPLFAFADAAELGAEPDAQLPIMPLSEEVVADYQMLRLSLKAHPMQFLRERFTREGVLSCADTNAAPDGRRVACAGIVLIRQRPGKGNAVFITIEDETGVVNALLWARDMEKQRRAVMASRLMRIEGEIQRSNEGVVHLMASRIIDCTERLDYLSESHRADPQLARADEVARPQTPRASSPRAPGRSAGHPRNVRILPKSRDFH</sequence>
<dbReference type="Gene3D" id="1.10.150.870">
    <property type="match status" value="1"/>
</dbReference>
<evidence type="ECO:0000256" key="2">
    <source>
        <dbReference type="ARBA" id="ARBA00007391"/>
    </source>
</evidence>
<protein>
    <recommendedName>
        <fullName evidence="4 13">Error-prone DNA polymerase</fullName>
        <ecNumber evidence="3 13">2.7.7.7</ecNumber>
    </recommendedName>
</protein>
<feature type="domain" description="Polymerase/histidinol phosphatase N-terminal" evidence="15">
    <location>
        <begin position="6"/>
        <end position="78"/>
    </location>
</feature>
<evidence type="ECO:0000256" key="6">
    <source>
        <dbReference type="ARBA" id="ARBA00022679"/>
    </source>
</evidence>
<dbReference type="Gene3D" id="3.20.20.140">
    <property type="entry name" value="Metal-dependent hydrolases"/>
    <property type="match status" value="1"/>
</dbReference>
<accession>A0ABW4MAG5</accession>
<keyword evidence="17" id="KW-1185">Reference proteome</keyword>
<keyword evidence="7 13" id="KW-0548">Nucleotidyltransferase</keyword>
<evidence type="ECO:0000256" key="5">
    <source>
        <dbReference type="ARBA" id="ARBA00022490"/>
    </source>
</evidence>
<evidence type="ECO:0000256" key="9">
    <source>
        <dbReference type="ARBA" id="ARBA00022763"/>
    </source>
</evidence>
<feature type="region of interest" description="Disordered" evidence="14">
    <location>
        <begin position="1063"/>
        <end position="1104"/>
    </location>
</feature>
<dbReference type="HAMAP" id="MF_01902">
    <property type="entry name" value="DNApol_error_prone"/>
    <property type="match status" value="1"/>
</dbReference>
<dbReference type="InterPro" id="IPR003141">
    <property type="entry name" value="Pol/His_phosphatase_N"/>
</dbReference>
<dbReference type="Proteomes" id="UP001597215">
    <property type="component" value="Unassembled WGS sequence"/>
</dbReference>
<evidence type="ECO:0000256" key="13">
    <source>
        <dbReference type="HAMAP-Rule" id="MF_01902"/>
    </source>
</evidence>
<dbReference type="NCBIfam" id="NF004225">
    <property type="entry name" value="PRK05672.1"/>
    <property type="match status" value="1"/>
</dbReference>
<evidence type="ECO:0000313" key="16">
    <source>
        <dbReference type="EMBL" id="MFD1766069.1"/>
    </source>
</evidence>
<proteinExistence type="inferred from homology"/>
<dbReference type="InterPro" id="IPR029460">
    <property type="entry name" value="DNAPol_HHH"/>
</dbReference>
<dbReference type="EC" id="2.7.7.7" evidence="3 13"/>
<evidence type="ECO:0000256" key="10">
    <source>
        <dbReference type="ARBA" id="ARBA00022932"/>
    </source>
</evidence>
<evidence type="ECO:0000256" key="14">
    <source>
        <dbReference type="SAM" id="MobiDB-lite"/>
    </source>
</evidence>
<dbReference type="GO" id="GO:0003887">
    <property type="term" value="F:DNA-directed DNA polymerase activity"/>
    <property type="evidence" value="ECO:0007669"/>
    <property type="project" value="UniProtKB-EC"/>
</dbReference>
<evidence type="ECO:0000256" key="3">
    <source>
        <dbReference type="ARBA" id="ARBA00012417"/>
    </source>
</evidence>
<keyword evidence="8 13" id="KW-0235">DNA replication</keyword>
<dbReference type="RefSeq" id="WP_381511689.1">
    <property type="nucleotide sequence ID" value="NZ_JBHUEL010000003.1"/>
</dbReference>
<gene>
    <name evidence="13" type="primary">dnaE2</name>
    <name evidence="16" type="ORF">ACFSAG_04330</name>
</gene>
<evidence type="ECO:0000256" key="4">
    <source>
        <dbReference type="ARBA" id="ARBA00017273"/>
    </source>
</evidence>
<keyword evidence="5 13" id="KW-0963">Cytoplasm</keyword>
<dbReference type="CDD" id="cd04485">
    <property type="entry name" value="DnaE_OBF"/>
    <property type="match status" value="1"/>
</dbReference>
<dbReference type="EMBL" id="JBHUEL010000003">
    <property type="protein sequence ID" value="MFD1766069.1"/>
    <property type="molecule type" value="Genomic_DNA"/>
</dbReference>
<dbReference type="InterPro" id="IPR004365">
    <property type="entry name" value="NA-bd_OB_tRNA"/>
</dbReference>
<dbReference type="CDD" id="cd07434">
    <property type="entry name" value="PHP_PolIIIA_DnaE2"/>
    <property type="match status" value="1"/>
</dbReference>
<comment type="subcellular location">
    <subcellularLocation>
        <location evidence="1 13">Cytoplasm</location>
    </subcellularLocation>
</comment>
<dbReference type="Pfam" id="PF07733">
    <property type="entry name" value="DNA_pol3_alpha"/>
    <property type="match status" value="1"/>
</dbReference>
<keyword evidence="11 13" id="KW-0234">DNA repair</keyword>
<evidence type="ECO:0000256" key="12">
    <source>
        <dbReference type="ARBA" id="ARBA00049244"/>
    </source>
</evidence>
<dbReference type="NCBIfam" id="TIGR00594">
    <property type="entry name" value="polc"/>
    <property type="match status" value="1"/>
</dbReference>